<reference evidence="4" key="1">
    <citation type="submission" date="2018-03" db="EMBL/GenBank/DDBJ databases">
        <authorList>
            <person name="Blom J."/>
        </authorList>
    </citation>
    <scope>NUCLEOTIDE SEQUENCE [LARGE SCALE GENOMIC DNA]</scope>
    <source>
        <strain evidence="4">KPC-SM-21</strain>
    </source>
</reference>
<feature type="signal peptide" evidence="1">
    <location>
        <begin position="1"/>
        <end position="19"/>
    </location>
</feature>
<evidence type="ECO:0000313" key="3">
    <source>
        <dbReference type="EMBL" id="SPL70953.1"/>
    </source>
</evidence>
<name>A0A2U3N000_9GAMM</name>
<dbReference type="PROSITE" id="PS51257">
    <property type="entry name" value="PROKAR_LIPOPROTEIN"/>
    <property type="match status" value="1"/>
</dbReference>
<dbReference type="PANTHER" id="PTHR30024">
    <property type="entry name" value="ALIPHATIC SULFONATES-BINDING PROTEIN-RELATED"/>
    <property type="match status" value="1"/>
</dbReference>
<organism evidence="3 4">
    <name type="scientific">Acinetobacter stercoris</name>
    <dbReference type="NCBI Taxonomy" id="2126983"/>
    <lineage>
        <taxon>Bacteria</taxon>
        <taxon>Pseudomonadati</taxon>
        <taxon>Pseudomonadota</taxon>
        <taxon>Gammaproteobacteria</taxon>
        <taxon>Moraxellales</taxon>
        <taxon>Moraxellaceae</taxon>
        <taxon>Acinetobacter</taxon>
    </lineage>
</organism>
<gene>
    <name evidence="3" type="primary">ssuA_2</name>
    <name evidence="3" type="ORF">KPC_2131</name>
</gene>
<keyword evidence="4" id="KW-1185">Reference proteome</keyword>
<dbReference type="PANTHER" id="PTHR30024:SF21">
    <property type="entry name" value="ABC TRANSPORTER SUBSTRATE-BINDING PROTEIN"/>
    <property type="match status" value="1"/>
</dbReference>
<dbReference type="Pfam" id="PF09084">
    <property type="entry name" value="NMT1"/>
    <property type="match status" value="1"/>
</dbReference>
<keyword evidence="1" id="KW-0732">Signal</keyword>
<dbReference type="AlphaFoldDB" id="A0A2U3N000"/>
<dbReference type="Gene3D" id="3.40.190.10">
    <property type="entry name" value="Periplasmic binding protein-like II"/>
    <property type="match status" value="2"/>
</dbReference>
<dbReference type="Proteomes" id="UP000245974">
    <property type="component" value="Unassembled WGS sequence"/>
</dbReference>
<protein>
    <submittedName>
        <fullName evidence="3">Putative aliphatic sulfonates-binding protein</fullName>
    </submittedName>
</protein>
<dbReference type="InParanoid" id="A0A2U3N000"/>
<feature type="chain" id="PRO_5015780733" evidence="1">
    <location>
        <begin position="20"/>
        <end position="356"/>
    </location>
</feature>
<dbReference type="SUPFAM" id="SSF53850">
    <property type="entry name" value="Periplasmic binding protein-like II"/>
    <property type="match status" value="1"/>
</dbReference>
<proteinExistence type="predicted"/>
<dbReference type="OrthoDB" id="9780180at2"/>
<feature type="domain" description="SsuA/THI5-like" evidence="2">
    <location>
        <begin position="101"/>
        <end position="270"/>
    </location>
</feature>
<dbReference type="RefSeq" id="WP_121974403.1">
    <property type="nucleotide sequence ID" value="NZ_OOGT01000093.1"/>
</dbReference>
<evidence type="ECO:0000259" key="2">
    <source>
        <dbReference type="Pfam" id="PF09084"/>
    </source>
</evidence>
<sequence length="356" mass="39413">MRIFSTGILVFGLSSLALVACTKQSDGNKSPSHTQSSTQQQLRIAVVANGTSGTVDFIGIPQLIAHDQVFLDALKKKNIKLQWEPVTTAAVATLVNESFINNKIDFAYYGNLPAVVLNATGVKTQIVVPGSVGNNVYLIVPPDSNVKSIEDLKGKKIALHRGRPWEINFSKLIQSKGLDLKDFQILNLNPQAGAAALSAKSVDAFFTLSDALTLEDRKLGKIIWSSQSLPAEWKMRAELWGRTEYIQNNPEATQILADATVRAMNWVATHKDAYEQSQTKFGQPLSVIQREYNNTASSWVQDWTPSYRVDFLNQHYTNVIDYALKAQLIQTPIQAKDLLNPQFTEKAIENLKAAQP</sequence>
<dbReference type="EMBL" id="OOGT01000093">
    <property type="protein sequence ID" value="SPL70953.1"/>
    <property type="molecule type" value="Genomic_DNA"/>
</dbReference>
<evidence type="ECO:0000256" key="1">
    <source>
        <dbReference type="SAM" id="SignalP"/>
    </source>
</evidence>
<evidence type="ECO:0000313" key="4">
    <source>
        <dbReference type="Proteomes" id="UP000245974"/>
    </source>
</evidence>
<dbReference type="InterPro" id="IPR015168">
    <property type="entry name" value="SsuA/THI5"/>
</dbReference>
<accession>A0A2U3N000</accession>